<protein>
    <submittedName>
        <fullName evidence="3">Lytic transglycosylase domain-containing protein</fullName>
    </submittedName>
</protein>
<dbReference type="InterPro" id="IPR008258">
    <property type="entry name" value="Transglycosylase_SLT_dom_1"/>
</dbReference>
<dbReference type="RefSeq" id="WP_284680581.1">
    <property type="nucleotide sequence ID" value="NZ_CP060096.1"/>
</dbReference>
<dbReference type="PANTHER" id="PTHR37423">
    <property type="entry name" value="SOLUBLE LYTIC MUREIN TRANSGLYCOSYLASE-RELATED"/>
    <property type="match status" value="1"/>
</dbReference>
<dbReference type="GO" id="GO:0000270">
    <property type="term" value="P:peptidoglycan metabolic process"/>
    <property type="evidence" value="ECO:0007669"/>
    <property type="project" value="InterPro"/>
</dbReference>
<organism evidence="3 4">
    <name type="scientific">Aceticella autotrophica</name>
    <dbReference type="NCBI Taxonomy" id="2755338"/>
    <lineage>
        <taxon>Bacteria</taxon>
        <taxon>Bacillati</taxon>
        <taxon>Bacillota</taxon>
        <taxon>Clostridia</taxon>
        <taxon>Thermoanaerobacterales</taxon>
        <taxon>Thermoanaerobacteraceae</taxon>
        <taxon>Aceticella</taxon>
    </lineage>
</organism>
<dbReference type="InterPro" id="IPR000189">
    <property type="entry name" value="Transglyc_AS"/>
</dbReference>
<evidence type="ECO:0000313" key="3">
    <source>
        <dbReference type="EMBL" id="QSZ27862.1"/>
    </source>
</evidence>
<dbReference type="GO" id="GO:0016020">
    <property type="term" value="C:membrane"/>
    <property type="evidence" value="ECO:0007669"/>
    <property type="project" value="InterPro"/>
</dbReference>
<dbReference type="SUPFAM" id="SSF53955">
    <property type="entry name" value="Lysozyme-like"/>
    <property type="match status" value="1"/>
</dbReference>
<dbReference type="PANTHER" id="PTHR37423:SF2">
    <property type="entry name" value="MEMBRANE-BOUND LYTIC MUREIN TRANSGLYCOSYLASE C"/>
    <property type="match status" value="1"/>
</dbReference>
<dbReference type="EMBL" id="CP060096">
    <property type="protein sequence ID" value="QSZ27862.1"/>
    <property type="molecule type" value="Genomic_DNA"/>
</dbReference>
<dbReference type="KEGG" id="aaut:ACETAC_02955"/>
<proteinExistence type="inferred from homology"/>
<dbReference type="Pfam" id="PF01464">
    <property type="entry name" value="SLT"/>
    <property type="match status" value="1"/>
</dbReference>
<evidence type="ECO:0000313" key="4">
    <source>
        <dbReference type="Proteomes" id="UP000671913"/>
    </source>
</evidence>
<dbReference type="AlphaFoldDB" id="A0A975AWN6"/>
<dbReference type="GO" id="GO:0008933">
    <property type="term" value="F:peptidoglycan lytic transglycosylase activity"/>
    <property type="evidence" value="ECO:0007669"/>
    <property type="project" value="InterPro"/>
</dbReference>
<name>A0A975AWN6_9THEO</name>
<evidence type="ECO:0000256" key="1">
    <source>
        <dbReference type="ARBA" id="ARBA00007734"/>
    </source>
</evidence>
<feature type="domain" description="Transglycosylase SLT" evidence="2">
    <location>
        <begin position="41"/>
        <end position="149"/>
    </location>
</feature>
<dbReference type="PROSITE" id="PS00922">
    <property type="entry name" value="TRANSGLYCOSYLASE"/>
    <property type="match status" value="1"/>
</dbReference>
<comment type="similarity">
    <text evidence="1">Belongs to the transglycosylase Slt family.</text>
</comment>
<dbReference type="Proteomes" id="UP000671913">
    <property type="component" value="Chromosome"/>
</dbReference>
<dbReference type="Gene3D" id="1.10.530.10">
    <property type="match status" value="1"/>
</dbReference>
<keyword evidence="4" id="KW-1185">Reference proteome</keyword>
<dbReference type="InterPro" id="IPR023346">
    <property type="entry name" value="Lysozyme-like_dom_sf"/>
</dbReference>
<dbReference type="CDD" id="cd16896">
    <property type="entry name" value="LT_Slt70-like"/>
    <property type="match status" value="1"/>
</dbReference>
<reference evidence="3" key="1">
    <citation type="submission" date="2020-08" db="EMBL/GenBank/DDBJ databases">
        <title>Genomic insights into the carbon and energy metabolism of the first obligate autotrophic acetogenic bacterium Aceticella autotrophica gen. nov., sp. nov.</title>
        <authorList>
            <person name="Toshchakov S.V."/>
            <person name="Elcheninov A.G."/>
            <person name="Kublanov I.V."/>
            <person name="Frolov E.N."/>
            <person name="Lebedinsky A.V."/>
        </authorList>
    </citation>
    <scope>NUCLEOTIDE SEQUENCE</scope>
    <source>
        <strain evidence="3">3443-3Ac</strain>
    </source>
</reference>
<sequence length="186" mass="21539">MIFKKAVAILILIIILLIGYAAKTNWFLKQMYPQKYKEQVIYYSKFYDVDPNLVFAVIKAESNFNPRVVSKNNAIGLMQVLPDTGSWAAKNIGIKGYTTNMLYEPNYNIQIGTWYLSYLLKEFDNNIILAVAAYNGGSGNVKKWLRNKQYSTNGSHLENIPFPETDIYLSKVMKNYRIYTNLYKQQ</sequence>
<gene>
    <name evidence="3" type="ORF">ACETAC_02955</name>
</gene>
<evidence type="ECO:0000259" key="2">
    <source>
        <dbReference type="Pfam" id="PF01464"/>
    </source>
</evidence>
<accession>A0A975AWN6</accession>